<dbReference type="AlphaFoldDB" id="A0A0F9ML74"/>
<protein>
    <submittedName>
        <fullName evidence="1">Uncharacterized protein</fullName>
    </submittedName>
</protein>
<proteinExistence type="predicted"/>
<comment type="caution">
    <text evidence="1">The sequence shown here is derived from an EMBL/GenBank/DDBJ whole genome shotgun (WGS) entry which is preliminary data.</text>
</comment>
<accession>A0A0F9ML74</accession>
<gene>
    <name evidence="1" type="ORF">LCGC14_1060910</name>
</gene>
<reference evidence="1" key="1">
    <citation type="journal article" date="2015" name="Nature">
        <title>Complex archaea that bridge the gap between prokaryotes and eukaryotes.</title>
        <authorList>
            <person name="Spang A."/>
            <person name="Saw J.H."/>
            <person name="Jorgensen S.L."/>
            <person name="Zaremba-Niedzwiedzka K."/>
            <person name="Martijn J."/>
            <person name="Lind A.E."/>
            <person name="van Eijk R."/>
            <person name="Schleper C."/>
            <person name="Guy L."/>
            <person name="Ettema T.J."/>
        </authorList>
    </citation>
    <scope>NUCLEOTIDE SEQUENCE</scope>
</reference>
<organism evidence="1">
    <name type="scientific">marine sediment metagenome</name>
    <dbReference type="NCBI Taxonomy" id="412755"/>
    <lineage>
        <taxon>unclassified sequences</taxon>
        <taxon>metagenomes</taxon>
        <taxon>ecological metagenomes</taxon>
    </lineage>
</organism>
<name>A0A0F9ML74_9ZZZZ</name>
<sequence>MVEKKRYEKSRVHLLIDELESGGFTLSELDDLYNAVVMETEKLENEERAK</sequence>
<dbReference type="EMBL" id="LAZR01004502">
    <property type="protein sequence ID" value="KKN08025.1"/>
    <property type="molecule type" value="Genomic_DNA"/>
</dbReference>
<evidence type="ECO:0000313" key="1">
    <source>
        <dbReference type="EMBL" id="KKN08025.1"/>
    </source>
</evidence>